<dbReference type="PANTHER" id="PTHR43124:SF3">
    <property type="entry name" value="CHLORAMPHENICOL EFFLUX PUMP RV0191"/>
    <property type="match status" value="1"/>
</dbReference>
<comment type="subcellular location">
    <subcellularLocation>
        <location evidence="1">Cell membrane</location>
        <topology evidence="1">Multi-pass membrane protein</topology>
    </subcellularLocation>
</comment>
<reference evidence="10 13" key="2">
    <citation type="submission" date="2018-07" db="EMBL/GenBank/DDBJ databases">
        <title>The molecular basis for the intramolecular migration of carboxyl group in the catabolism of para-hydroxybenzoate via gentisate.</title>
        <authorList>
            <person name="Zhao H."/>
            <person name="Xu Y."/>
            <person name="Lin S."/>
            <person name="Spain J.C."/>
            <person name="Zhou N.-Y."/>
        </authorList>
    </citation>
    <scope>NUCLEOTIDE SEQUENCE [LARGE SCALE GENOMIC DNA]</scope>
    <source>
        <strain evidence="10 13">PHB-7a</strain>
    </source>
</reference>
<dbReference type="PROSITE" id="PS00216">
    <property type="entry name" value="SUGAR_TRANSPORT_1"/>
    <property type="match status" value="1"/>
</dbReference>
<dbReference type="GO" id="GO:0022857">
    <property type="term" value="F:transmembrane transporter activity"/>
    <property type="evidence" value="ECO:0007669"/>
    <property type="project" value="InterPro"/>
</dbReference>
<dbReference type="Gene3D" id="1.20.1250.20">
    <property type="entry name" value="MFS general substrate transporter like domains"/>
    <property type="match status" value="1"/>
</dbReference>
<dbReference type="InterPro" id="IPR050189">
    <property type="entry name" value="MFS_Efflux_Transporters"/>
</dbReference>
<name>A0AAX0RR65_9BACI</name>
<dbReference type="InterPro" id="IPR005829">
    <property type="entry name" value="Sugar_transporter_CS"/>
</dbReference>
<feature type="transmembrane region" description="Helical" evidence="8">
    <location>
        <begin position="224"/>
        <end position="246"/>
    </location>
</feature>
<feature type="transmembrane region" description="Helical" evidence="8">
    <location>
        <begin position="352"/>
        <end position="375"/>
    </location>
</feature>
<evidence type="ECO:0000256" key="2">
    <source>
        <dbReference type="ARBA" id="ARBA00007520"/>
    </source>
</evidence>
<dbReference type="Proteomes" id="UP000220106">
    <property type="component" value="Unassembled WGS sequence"/>
</dbReference>
<dbReference type="InterPro" id="IPR011701">
    <property type="entry name" value="MFS"/>
</dbReference>
<feature type="transmembrane region" description="Helical" evidence="8">
    <location>
        <begin position="381"/>
        <end position="401"/>
    </location>
</feature>
<feature type="transmembrane region" description="Helical" evidence="8">
    <location>
        <begin position="49"/>
        <end position="69"/>
    </location>
</feature>
<keyword evidence="7 8" id="KW-0472">Membrane</keyword>
<dbReference type="GO" id="GO:0005886">
    <property type="term" value="C:plasma membrane"/>
    <property type="evidence" value="ECO:0007669"/>
    <property type="project" value="UniProtKB-SubCell"/>
</dbReference>
<evidence type="ECO:0000313" key="11">
    <source>
        <dbReference type="EMBL" id="PEJ31020.1"/>
    </source>
</evidence>
<evidence type="ECO:0000313" key="10">
    <source>
        <dbReference type="EMBL" id="AXN37494.1"/>
    </source>
</evidence>
<evidence type="ECO:0000256" key="6">
    <source>
        <dbReference type="ARBA" id="ARBA00022989"/>
    </source>
</evidence>
<dbReference type="PRINTS" id="PR01035">
    <property type="entry name" value="TCRTETA"/>
</dbReference>
<keyword evidence="4" id="KW-1003">Cell membrane</keyword>
<evidence type="ECO:0000313" key="13">
    <source>
        <dbReference type="Proteomes" id="UP000260457"/>
    </source>
</evidence>
<accession>A0AAX0RR65</accession>
<evidence type="ECO:0000256" key="7">
    <source>
        <dbReference type="ARBA" id="ARBA00023136"/>
    </source>
</evidence>
<dbReference type="PANTHER" id="PTHR43124">
    <property type="entry name" value="PURINE EFFLUX PUMP PBUE"/>
    <property type="match status" value="1"/>
</dbReference>
<dbReference type="InterPro" id="IPR001958">
    <property type="entry name" value="Tet-R_TetA/multi-R_MdtG-like"/>
</dbReference>
<evidence type="ECO:0000256" key="3">
    <source>
        <dbReference type="ARBA" id="ARBA00022448"/>
    </source>
</evidence>
<evidence type="ECO:0000313" key="12">
    <source>
        <dbReference type="Proteomes" id="UP000220106"/>
    </source>
</evidence>
<keyword evidence="6 8" id="KW-1133">Transmembrane helix</keyword>
<feature type="transmembrane region" description="Helical" evidence="8">
    <location>
        <begin position="81"/>
        <end position="101"/>
    </location>
</feature>
<feature type="transmembrane region" description="Helical" evidence="8">
    <location>
        <begin position="12"/>
        <end position="37"/>
    </location>
</feature>
<feature type="transmembrane region" description="Helical" evidence="8">
    <location>
        <begin position="171"/>
        <end position="195"/>
    </location>
</feature>
<dbReference type="EMBL" id="CP030926">
    <property type="protein sequence ID" value="AXN37494.1"/>
    <property type="molecule type" value="Genomic_DNA"/>
</dbReference>
<dbReference type="EMBL" id="NUEQ01000032">
    <property type="protein sequence ID" value="PEJ31020.1"/>
    <property type="molecule type" value="Genomic_DNA"/>
</dbReference>
<keyword evidence="3" id="KW-0813">Transport</keyword>
<evidence type="ECO:0000259" key="9">
    <source>
        <dbReference type="PROSITE" id="PS50850"/>
    </source>
</evidence>
<dbReference type="InterPro" id="IPR036259">
    <property type="entry name" value="MFS_trans_sf"/>
</dbReference>
<feature type="transmembrane region" description="Helical" evidence="8">
    <location>
        <begin position="316"/>
        <end position="340"/>
    </location>
</feature>
<sequence length="416" mass="45559">MENQKCDNTKVSAWCIVSMASIPLVMTLGNSMLIPVLPVFEEKVNITSFQSSMIITSYSIASIFLIPVAGYLSDRIGRKKVILPSLILALIGGLIAGFVSWKMNNPYTWIILGRVLQGIGAAGATPIVLPLVGDLYKADDEKTSSCLGIIETSNTFGKVLSPILGSLFASLIWFLPFFSISFFSLISIVLVFFFIKVPKNNHAPIKFKEFLNKTKVTFEEGGKWLSVVFLLGVFVMLVLFAVLFFLSESLEKLHDLKGIKKGFVLAIPLFFLCISSYVAGRKIKGSIPLMRKIILISLILMTGSIVFVGYTKEKIVLLLIITSVLGIAIGAMLPTLDALITENIEKTQRGTISSFYSSARFIGVAAGPPLMSVLMKNYLNISYIIAGVFGIILLCLAFKLLNENTMKMNAAEKTES</sequence>
<comment type="similarity">
    <text evidence="2">Belongs to the major facilitator superfamily. TCR/Tet family.</text>
</comment>
<evidence type="ECO:0000256" key="4">
    <source>
        <dbReference type="ARBA" id="ARBA00022475"/>
    </source>
</evidence>
<dbReference type="PROSITE" id="PS50850">
    <property type="entry name" value="MFS"/>
    <property type="match status" value="1"/>
</dbReference>
<evidence type="ECO:0000256" key="8">
    <source>
        <dbReference type="SAM" id="Phobius"/>
    </source>
</evidence>
<feature type="transmembrane region" description="Helical" evidence="8">
    <location>
        <begin position="292"/>
        <end position="310"/>
    </location>
</feature>
<dbReference type="RefSeq" id="WP_098176745.1">
    <property type="nucleotide sequence ID" value="NZ_CP030926.1"/>
</dbReference>
<dbReference type="Pfam" id="PF07690">
    <property type="entry name" value="MFS_1"/>
    <property type="match status" value="1"/>
</dbReference>
<dbReference type="KEGG" id="pbut:DTO10_03110"/>
<dbReference type="Proteomes" id="UP000260457">
    <property type="component" value="Chromosome"/>
</dbReference>
<dbReference type="PROSITE" id="PS00217">
    <property type="entry name" value="SUGAR_TRANSPORT_2"/>
    <property type="match status" value="1"/>
</dbReference>
<dbReference type="AlphaFoldDB" id="A0AAX0RR65"/>
<protein>
    <submittedName>
        <fullName evidence="11">MFS transporter</fullName>
    </submittedName>
</protein>
<gene>
    <name evidence="11" type="ORF">CN689_17135</name>
    <name evidence="10" type="ORF">DTO10_03110</name>
</gene>
<proteinExistence type="inferred from homology"/>
<dbReference type="CDD" id="cd17474">
    <property type="entry name" value="MFS_YfmO_like"/>
    <property type="match status" value="1"/>
</dbReference>
<organism evidence="11 12">
    <name type="scientific">Peribacillus butanolivorans</name>
    <dbReference type="NCBI Taxonomy" id="421767"/>
    <lineage>
        <taxon>Bacteria</taxon>
        <taxon>Bacillati</taxon>
        <taxon>Bacillota</taxon>
        <taxon>Bacilli</taxon>
        <taxon>Bacillales</taxon>
        <taxon>Bacillaceae</taxon>
        <taxon>Peribacillus</taxon>
    </lineage>
</organism>
<feature type="domain" description="Major facilitator superfamily (MFS) profile" evidence="9">
    <location>
        <begin position="15"/>
        <end position="405"/>
    </location>
</feature>
<keyword evidence="13" id="KW-1185">Reference proteome</keyword>
<dbReference type="SUPFAM" id="SSF103473">
    <property type="entry name" value="MFS general substrate transporter"/>
    <property type="match status" value="1"/>
</dbReference>
<evidence type="ECO:0000256" key="5">
    <source>
        <dbReference type="ARBA" id="ARBA00022692"/>
    </source>
</evidence>
<keyword evidence="5 8" id="KW-0812">Transmembrane</keyword>
<reference evidence="11 12" key="1">
    <citation type="submission" date="2017-09" db="EMBL/GenBank/DDBJ databases">
        <title>Large-scale bioinformatics analysis of Bacillus genomes uncovers conserved roles of natural products in bacterial physiology.</title>
        <authorList>
            <consortium name="Agbiome Team Llc"/>
            <person name="Bleich R.M."/>
            <person name="Kirk G.J."/>
            <person name="Santa Maria K.C."/>
            <person name="Allen S.E."/>
            <person name="Farag S."/>
            <person name="Shank E.A."/>
            <person name="Bowers A."/>
        </authorList>
    </citation>
    <scope>NUCLEOTIDE SEQUENCE [LARGE SCALE GENOMIC DNA]</scope>
    <source>
        <strain evidence="11 12">AFS003229</strain>
    </source>
</reference>
<dbReference type="InterPro" id="IPR020846">
    <property type="entry name" value="MFS_dom"/>
</dbReference>
<evidence type="ECO:0000256" key="1">
    <source>
        <dbReference type="ARBA" id="ARBA00004651"/>
    </source>
</evidence>
<feature type="transmembrane region" description="Helical" evidence="8">
    <location>
        <begin position="258"/>
        <end position="280"/>
    </location>
</feature>